<dbReference type="CDD" id="cd01714">
    <property type="entry name" value="ETF_beta"/>
    <property type="match status" value="1"/>
</dbReference>
<reference evidence="9 11" key="1">
    <citation type="journal article" date="2015" name="Genome Announc.">
        <title>Complete Genome Sequence of Corynebacterium kutscheri DSM 20755, a Corynebacterial Type Strain with Remarkably Low G+C Content of Chromosomal DNA.</title>
        <authorList>
            <person name="Ruckert C."/>
            <person name="Albersmeier A."/>
            <person name="Winkler A."/>
            <person name="Tauch A."/>
        </authorList>
    </citation>
    <scope>NUCLEOTIDE SEQUENCE [LARGE SCALE GENOMIC DNA]</scope>
    <source>
        <strain evidence="9 11">DSM 20755</strain>
    </source>
</reference>
<dbReference type="InterPro" id="IPR014730">
    <property type="entry name" value="ETF_a/b_N"/>
</dbReference>
<dbReference type="Pfam" id="PF01012">
    <property type="entry name" value="ETF"/>
    <property type="match status" value="1"/>
</dbReference>
<feature type="domain" description="Electron transfer flavoprotein alpha/beta-subunit N-terminal" evidence="8">
    <location>
        <begin position="23"/>
        <end position="214"/>
    </location>
</feature>
<evidence type="ECO:0000256" key="3">
    <source>
        <dbReference type="ARBA" id="ARBA00011355"/>
    </source>
</evidence>
<dbReference type="EMBL" id="LR134377">
    <property type="protein sequence ID" value="VEH06872.1"/>
    <property type="molecule type" value="Genomic_DNA"/>
</dbReference>
<keyword evidence="6" id="KW-0249">Electron transport</keyword>
<dbReference type="RefSeq" id="WP_046439098.1">
    <property type="nucleotide sequence ID" value="NZ_CP011312.1"/>
</dbReference>
<dbReference type="KEGG" id="cku:UL82_03940"/>
<name>A0A0F6R1F7_9CORY</name>
<organism evidence="9 11">
    <name type="scientific">Corynebacterium kutscheri</name>
    <dbReference type="NCBI Taxonomy" id="35755"/>
    <lineage>
        <taxon>Bacteria</taxon>
        <taxon>Bacillati</taxon>
        <taxon>Actinomycetota</taxon>
        <taxon>Actinomycetes</taxon>
        <taxon>Mycobacteriales</taxon>
        <taxon>Corynebacteriaceae</taxon>
        <taxon>Corynebacterium</taxon>
    </lineage>
</organism>
<dbReference type="Proteomes" id="UP000033457">
    <property type="component" value="Chromosome"/>
</dbReference>
<proteinExistence type="inferred from homology"/>
<accession>A0A0F6R1F7</accession>
<evidence type="ECO:0000256" key="7">
    <source>
        <dbReference type="ARBA" id="ARBA00025649"/>
    </source>
</evidence>
<evidence type="ECO:0000256" key="4">
    <source>
        <dbReference type="ARBA" id="ARBA00016797"/>
    </source>
</evidence>
<keyword evidence="11" id="KW-1185">Reference proteome</keyword>
<evidence type="ECO:0000256" key="5">
    <source>
        <dbReference type="ARBA" id="ARBA00022448"/>
    </source>
</evidence>
<dbReference type="InterPro" id="IPR014729">
    <property type="entry name" value="Rossmann-like_a/b/a_fold"/>
</dbReference>
<dbReference type="STRING" id="35755.UL82_03940"/>
<evidence type="ECO:0000256" key="6">
    <source>
        <dbReference type="ARBA" id="ARBA00022982"/>
    </source>
</evidence>
<dbReference type="SMART" id="SM00893">
    <property type="entry name" value="ETF"/>
    <property type="match status" value="1"/>
</dbReference>
<comment type="function">
    <text evidence="7">The electron transfer flavoprotein serves as a specific electron acceptor for other dehydrogenases. It transfers the electrons to the main respiratory chain via ETF-ubiquinone oxidoreductase (ETF dehydrogenase).</text>
</comment>
<evidence type="ECO:0000256" key="1">
    <source>
        <dbReference type="ARBA" id="ARBA00001974"/>
    </source>
</evidence>
<evidence type="ECO:0000313" key="9">
    <source>
        <dbReference type="EMBL" id="AKE40993.1"/>
    </source>
</evidence>
<evidence type="ECO:0000256" key="2">
    <source>
        <dbReference type="ARBA" id="ARBA00007557"/>
    </source>
</evidence>
<dbReference type="InterPro" id="IPR012255">
    <property type="entry name" value="ETF_b"/>
</dbReference>
<dbReference type="OrthoDB" id="9804960at2"/>
<gene>
    <name evidence="9" type="primary">etfB</name>
    <name evidence="10" type="ORF">NCTC949_01352</name>
    <name evidence="9" type="ORF">UL82_03940</name>
</gene>
<dbReference type="Proteomes" id="UP000271380">
    <property type="component" value="Chromosome"/>
</dbReference>
<evidence type="ECO:0000313" key="10">
    <source>
        <dbReference type="EMBL" id="VEH06872.1"/>
    </source>
</evidence>
<comment type="cofactor">
    <cofactor evidence="1">
        <name>FAD</name>
        <dbReference type="ChEBI" id="CHEBI:57692"/>
    </cofactor>
</comment>
<dbReference type="HOGENOM" id="CLU_060196_2_0_11"/>
<dbReference type="PANTHER" id="PTHR21294">
    <property type="entry name" value="ELECTRON TRANSFER FLAVOPROTEIN BETA-SUBUNIT"/>
    <property type="match status" value="1"/>
</dbReference>
<dbReference type="InterPro" id="IPR033948">
    <property type="entry name" value="ETF_beta_N"/>
</dbReference>
<dbReference type="PIRSF" id="PIRSF000090">
    <property type="entry name" value="Beta-ETF"/>
    <property type="match status" value="1"/>
</dbReference>
<evidence type="ECO:0000313" key="11">
    <source>
        <dbReference type="Proteomes" id="UP000033457"/>
    </source>
</evidence>
<evidence type="ECO:0000313" key="12">
    <source>
        <dbReference type="Proteomes" id="UP000271380"/>
    </source>
</evidence>
<reference evidence="10 12" key="2">
    <citation type="submission" date="2018-12" db="EMBL/GenBank/DDBJ databases">
        <authorList>
            <consortium name="Pathogen Informatics"/>
        </authorList>
    </citation>
    <scope>NUCLEOTIDE SEQUENCE [LARGE SCALE GENOMIC DNA]</scope>
    <source>
        <strain evidence="10 12">NCTC949</strain>
    </source>
</reference>
<dbReference type="GO" id="GO:0009055">
    <property type="term" value="F:electron transfer activity"/>
    <property type="evidence" value="ECO:0007669"/>
    <property type="project" value="InterPro"/>
</dbReference>
<comment type="subunit">
    <text evidence="3">Heterodimer of an alpha and a beta subunit.</text>
</comment>
<dbReference type="AlphaFoldDB" id="A0A0F6R1F7"/>
<comment type="similarity">
    <text evidence="2">Belongs to the ETF beta-subunit/FixA family.</text>
</comment>
<evidence type="ECO:0000259" key="8">
    <source>
        <dbReference type="SMART" id="SM00893"/>
    </source>
</evidence>
<protein>
    <recommendedName>
        <fullName evidence="4">Electron transfer flavoprotein subunit beta</fullName>
    </recommendedName>
</protein>
<dbReference type="SUPFAM" id="SSF52402">
    <property type="entry name" value="Adenine nucleotide alpha hydrolases-like"/>
    <property type="match status" value="1"/>
</dbReference>
<dbReference type="PANTHER" id="PTHR21294:SF8">
    <property type="entry name" value="ELECTRON TRANSFER FLAVOPROTEIN SUBUNIT BETA"/>
    <property type="match status" value="1"/>
</dbReference>
<dbReference type="GO" id="GO:0005829">
    <property type="term" value="C:cytosol"/>
    <property type="evidence" value="ECO:0007669"/>
    <property type="project" value="TreeGrafter"/>
</dbReference>
<dbReference type="Gene3D" id="3.40.50.620">
    <property type="entry name" value="HUPs"/>
    <property type="match status" value="1"/>
</dbReference>
<keyword evidence="5" id="KW-0813">Transport</keyword>
<sequence length="260" mass="27023">MPAIVVLVKHVPDTWSTRTLEADFTLDREGVDEVIDEVNEFGVEQALRIKEAHPEYRVVALTAGGAAADEALRKALAMGADQAVHLNDPALAGSDVLGTAWALVHAINTIEDVQLIISGVASSDGSMGALPGIISEYRQQPALTSLKSVAVNGTTITGVRETAAGDYELSATLPAIVSITDKADKPRFANFKGIMAAKKAEVTQLTLADIGVDPAHVGLAHAATAVVAATKRPARVAGEVVRADAATAAKKIAEYLSELG</sequence>
<dbReference type="EMBL" id="CP011312">
    <property type="protein sequence ID" value="AKE40993.1"/>
    <property type="molecule type" value="Genomic_DNA"/>
</dbReference>